<gene>
    <name evidence="2" type="ORF">CFK39_09555</name>
</gene>
<dbReference type="PANTHER" id="PTHR36836">
    <property type="entry name" value="COLANIC ACID BIOSYNTHESIS PROTEIN WCAK"/>
    <property type="match status" value="1"/>
</dbReference>
<reference evidence="3" key="1">
    <citation type="submission" date="2017-07" db="EMBL/GenBank/DDBJ databases">
        <title>Brachybacterium sp. VR2415.</title>
        <authorList>
            <person name="Tak E.J."/>
            <person name="Bae J.-W."/>
        </authorList>
    </citation>
    <scope>NUCLEOTIDE SEQUENCE [LARGE SCALE GENOMIC DNA]</scope>
    <source>
        <strain evidence="3">VR2415</strain>
    </source>
</reference>
<organism evidence="2 3">
    <name type="scientific">Brachybacterium avium</name>
    <dbReference type="NCBI Taxonomy" id="2017485"/>
    <lineage>
        <taxon>Bacteria</taxon>
        <taxon>Bacillati</taxon>
        <taxon>Actinomycetota</taxon>
        <taxon>Actinomycetes</taxon>
        <taxon>Micrococcales</taxon>
        <taxon>Dermabacteraceae</taxon>
        <taxon>Brachybacterium</taxon>
    </lineage>
</organism>
<dbReference type="AlphaFoldDB" id="A0A220UGL2"/>
<dbReference type="KEGG" id="brv:CFK39_09555"/>
<evidence type="ECO:0000313" key="3">
    <source>
        <dbReference type="Proteomes" id="UP000198398"/>
    </source>
</evidence>
<accession>A0A220UGL2</accession>
<dbReference type="Pfam" id="PF04230">
    <property type="entry name" value="PS_pyruv_trans"/>
    <property type="match status" value="1"/>
</dbReference>
<dbReference type="OrthoDB" id="9771846at2"/>
<dbReference type="PANTHER" id="PTHR36836:SF1">
    <property type="entry name" value="COLANIC ACID BIOSYNTHESIS PROTEIN WCAK"/>
    <property type="match status" value="1"/>
</dbReference>
<evidence type="ECO:0000313" key="2">
    <source>
        <dbReference type="EMBL" id="ASK67140.1"/>
    </source>
</evidence>
<proteinExistence type="predicted"/>
<feature type="domain" description="Polysaccharide pyruvyl transferase" evidence="1">
    <location>
        <begin position="12"/>
        <end position="293"/>
    </location>
</feature>
<sequence>MLILWAEESSPNLGVAALARGSRDLLRRAFPHAELTFTNYGARPPEVPWGRPRSLLRERVLPRYGMQEYLGGFDLVWDTRSGDSFSDIYGLGRHMTMSMVHEMACQAGATAMMAPQTIGPFTTRRGRLLARRTLSRSGLVIARDPHSAQAAAQLGRRPELTTTDLVFAIDRPALGRRRDVLLNVSGLLWNENPHVSAPGYRRMIRETFEALRAEGREIALLAHVLDTPSPDNDVPAVRALADEVGGDTEVIVPADLDETRSVISGAEALIGSRMHACLNALSVGVPSVPLAYSRKFAPLLESVGWTAGFDLRTDDLETLPAKVVSQVAGISTAEAGAAAARGSASLDSLVDLLRQQ</sequence>
<dbReference type="InterPro" id="IPR007345">
    <property type="entry name" value="Polysacch_pyruvyl_Trfase"/>
</dbReference>
<keyword evidence="3" id="KW-1185">Reference proteome</keyword>
<evidence type="ECO:0000259" key="1">
    <source>
        <dbReference type="Pfam" id="PF04230"/>
    </source>
</evidence>
<name>A0A220UGL2_9MICO</name>
<dbReference type="EMBL" id="CP022316">
    <property type="protein sequence ID" value="ASK67140.1"/>
    <property type="molecule type" value="Genomic_DNA"/>
</dbReference>
<dbReference type="Proteomes" id="UP000198398">
    <property type="component" value="Chromosome"/>
</dbReference>
<protein>
    <recommendedName>
        <fullName evidence="1">Polysaccharide pyruvyl transferase domain-containing protein</fullName>
    </recommendedName>
</protein>